<keyword evidence="6 8" id="KW-0539">Nucleus</keyword>
<reference evidence="12 13" key="1">
    <citation type="submission" date="2022-12" db="EMBL/GenBank/DDBJ databases">
        <title>Chromosome-scale assembly of the Ensete ventricosum genome.</title>
        <authorList>
            <person name="Dussert Y."/>
            <person name="Stocks J."/>
            <person name="Wendawek A."/>
            <person name="Woldeyes F."/>
            <person name="Nichols R.A."/>
            <person name="Borrell J.S."/>
        </authorList>
    </citation>
    <scope>NUCLEOTIDE SEQUENCE [LARGE SCALE GENOMIC DNA]</scope>
    <source>
        <strain evidence="13">cv. Maze</strain>
        <tissue evidence="12">Seeds</tissue>
    </source>
</reference>
<dbReference type="CDD" id="cd14458">
    <property type="entry name" value="DP_DD"/>
    <property type="match status" value="1"/>
</dbReference>
<dbReference type="InterPro" id="IPR038168">
    <property type="entry name" value="TF_DP_C_sf"/>
</dbReference>
<dbReference type="SUPFAM" id="SSF144074">
    <property type="entry name" value="E2F-DP heterodimerization region"/>
    <property type="match status" value="1"/>
</dbReference>
<dbReference type="Gene3D" id="1.10.10.10">
    <property type="entry name" value="Winged helix-like DNA-binding domain superfamily/Winged helix DNA-binding domain"/>
    <property type="match status" value="1"/>
</dbReference>
<dbReference type="GO" id="GO:0005667">
    <property type="term" value="C:transcription regulator complex"/>
    <property type="evidence" value="ECO:0007669"/>
    <property type="project" value="InterPro"/>
</dbReference>
<dbReference type="SUPFAM" id="SSF46785">
    <property type="entry name" value="Winged helix' DNA-binding domain"/>
    <property type="match status" value="1"/>
</dbReference>
<dbReference type="InterPro" id="IPR037241">
    <property type="entry name" value="E2F-DP_heterodim"/>
</dbReference>
<dbReference type="GO" id="GO:0000977">
    <property type="term" value="F:RNA polymerase II transcription regulatory region sequence-specific DNA binding"/>
    <property type="evidence" value="ECO:0007669"/>
    <property type="project" value="TreeGrafter"/>
</dbReference>
<dbReference type="InterPro" id="IPR015648">
    <property type="entry name" value="Transcrpt_fac_DP"/>
</dbReference>
<evidence type="ECO:0000259" key="10">
    <source>
        <dbReference type="SMART" id="SM01138"/>
    </source>
</evidence>
<sequence>MRVDGRPRFVQTNIIIPVTSHRFPLPPARLLLPRVRRPAPALPPPPPRKKSWQMHANHSVNIPSGATDRTMIPKCECVPNLINSSMQEDEIYEAPDSTGGKKKKAPRIKGWGLRRFSTIVCDKVKEKGRTTYNEVADEIIYELSSLEKKDLQFVFDEKNIRRRVYDAFNVLMAINVIAKDKKEVKWVGFPSTETEELTQIKEEKMKLLSKIEQKVNYLKELEEKFGDLHNLICRNRVAHKSASVPSEGIALPFLLVQTTPKATVEIEISEDMRSVNFEFNGTPFTLHDADSILRAMRRPTSVERNHDSHNSTKSPDLAADQNCQKLFYPSASS</sequence>
<proteinExistence type="inferred from homology"/>
<keyword evidence="4 8" id="KW-0238">DNA-binding</keyword>
<comment type="similarity">
    <text evidence="2 8">Belongs to the E2F/DP family.</text>
</comment>
<evidence type="ECO:0008006" key="14">
    <source>
        <dbReference type="Google" id="ProtNLM"/>
    </source>
</evidence>
<comment type="subcellular location">
    <subcellularLocation>
        <location evidence="1 8">Nucleus</location>
    </subcellularLocation>
</comment>
<evidence type="ECO:0000256" key="8">
    <source>
        <dbReference type="RuleBase" id="RU003796"/>
    </source>
</evidence>
<dbReference type="Gene3D" id="1.20.140.80">
    <property type="entry name" value="Transcription factor DP"/>
    <property type="match status" value="1"/>
</dbReference>
<dbReference type="SMART" id="SM01372">
    <property type="entry name" value="E2F_TDP"/>
    <property type="match status" value="1"/>
</dbReference>
<evidence type="ECO:0000259" key="11">
    <source>
        <dbReference type="SMART" id="SM01372"/>
    </source>
</evidence>
<feature type="domain" description="E2F/DP family winged-helix DNA-binding" evidence="11">
    <location>
        <begin position="108"/>
        <end position="188"/>
    </location>
</feature>
<evidence type="ECO:0000256" key="5">
    <source>
        <dbReference type="ARBA" id="ARBA00023163"/>
    </source>
</evidence>
<name>A0AAV8RAP5_ENSVE</name>
<evidence type="ECO:0000256" key="9">
    <source>
        <dbReference type="SAM" id="MobiDB-lite"/>
    </source>
</evidence>
<dbReference type="AlphaFoldDB" id="A0AAV8RAP5"/>
<dbReference type="GO" id="GO:0051726">
    <property type="term" value="P:regulation of cell cycle"/>
    <property type="evidence" value="ECO:0007669"/>
    <property type="project" value="InterPro"/>
</dbReference>
<evidence type="ECO:0000256" key="1">
    <source>
        <dbReference type="ARBA" id="ARBA00004123"/>
    </source>
</evidence>
<dbReference type="FunFam" id="1.10.10.10:FF:000047">
    <property type="entry name" value="Transcription factor"/>
    <property type="match status" value="1"/>
</dbReference>
<evidence type="ECO:0000256" key="7">
    <source>
        <dbReference type="ARBA" id="ARBA00023306"/>
    </source>
</evidence>
<dbReference type="InterPro" id="IPR003316">
    <property type="entry name" value="E2F_WHTH_DNA-bd_dom"/>
</dbReference>
<evidence type="ECO:0000256" key="6">
    <source>
        <dbReference type="ARBA" id="ARBA00023242"/>
    </source>
</evidence>
<feature type="domain" description="Transcription factor DP C-terminal" evidence="10">
    <location>
        <begin position="195"/>
        <end position="316"/>
    </location>
</feature>
<dbReference type="PANTHER" id="PTHR12548">
    <property type="entry name" value="TRANSCRIPTION FACTOR DP"/>
    <property type="match status" value="1"/>
</dbReference>
<dbReference type="InterPro" id="IPR036390">
    <property type="entry name" value="WH_DNA-bd_sf"/>
</dbReference>
<dbReference type="Pfam" id="PF02319">
    <property type="entry name" value="WHD_E2F_TDP"/>
    <property type="match status" value="1"/>
</dbReference>
<dbReference type="EMBL" id="JAQQAF010000004">
    <property type="protein sequence ID" value="KAJ8494075.1"/>
    <property type="molecule type" value="Genomic_DNA"/>
</dbReference>
<dbReference type="GO" id="GO:0005634">
    <property type="term" value="C:nucleus"/>
    <property type="evidence" value="ECO:0007669"/>
    <property type="project" value="UniProtKB-SubCell"/>
</dbReference>
<dbReference type="PANTHER" id="PTHR12548:SF19">
    <property type="entry name" value="TRANSCRIPTION FACTOR-LIKE PROTEIN DPA"/>
    <property type="match status" value="1"/>
</dbReference>
<dbReference type="InterPro" id="IPR036388">
    <property type="entry name" value="WH-like_DNA-bd_sf"/>
</dbReference>
<keyword evidence="7" id="KW-0131">Cell cycle</keyword>
<dbReference type="SMART" id="SM01138">
    <property type="entry name" value="DP"/>
    <property type="match status" value="1"/>
</dbReference>
<keyword evidence="3 8" id="KW-0805">Transcription regulation</keyword>
<evidence type="ECO:0000313" key="12">
    <source>
        <dbReference type="EMBL" id="KAJ8494075.1"/>
    </source>
</evidence>
<keyword evidence="5 8" id="KW-0804">Transcription</keyword>
<evidence type="ECO:0000256" key="3">
    <source>
        <dbReference type="ARBA" id="ARBA00023015"/>
    </source>
</evidence>
<dbReference type="Pfam" id="PF08781">
    <property type="entry name" value="DP"/>
    <property type="match status" value="1"/>
</dbReference>
<gene>
    <name evidence="12" type="ORF">OPV22_015796</name>
</gene>
<accession>A0AAV8RAP5</accession>
<keyword evidence="13" id="KW-1185">Reference proteome</keyword>
<feature type="region of interest" description="Disordered" evidence="9">
    <location>
        <begin position="300"/>
        <end position="320"/>
    </location>
</feature>
<protein>
    <recommendedName>
        <fullName evidence="14">E2F/DP family winged-helix DNA-binding domain-containing protein</fullName>
    </recommendedName>
</protein>
<evidence type="ECO:0000313" key="13">
    <source>
        <dbReference type="Proteomes" id="UP001222027"/>
    </source>
</evidence>
<dbReference type="Proteomes" id="UP001222027">
    <property type="component" value="Unassembled WGS sequence"/>
</dbReference>
<comment type="caution">
    <text evidence="12">The sequence shown here is derived from an EMBL/GenBank/DDBJ whole genome shotgun (WGS) entry which is preliminary data.</text>
</comment>
<evidence type="ECO:0000256" key="4">
    <source>
        <dbReference type="ARBA" id="ARBA00023125"/>
    </source>
</evidence>
<dbReference type="GO" id="GO:0000981">
    <property type="term" value="F:DNA-binding transcription factor activity, RNA polymerase II-specific"/>
    <property type="evidence" value="ECO:0007669"/>
    <property type="project" value="TreeGrafter"/>
</dbReference>
<organism evidence="12 13">
    <name type="scientific">Ensete ventricosum</name>
    <name type="common">Abyssinian banana</name>
    <name type="synonym">Musa ensete</name>
    <dbReference type="NCBI Taxonomy" id="4639"/>
    <lineage>
        <taxon>Eukaryota</taxon>
        <taxon>Viridiplantae</taxon>
        <taxon>Streptophyta</taxon>
        <taxon>Embryophyta</taxon>
        <taxon>Tracheophyta</taxon>
        <taxon>Spermatophyta</taxon>
        <taxon>Magnoliopsida</taxon>
        <taxon>Liliopsida</taxon>
        <taxon>Zingiberales</taxon>
        <taxon>Musaceae</taxon>
        <taxon>Ensete</taxon>
    </lineage>
</organism>
<dbReference type="InterPro" id="IPR014889">
    <property type="entry name" value="Transc_factor_DP_C"/>
</dbReference>
<feature type="compositionally biased region" description="Basic and acidic residues" evidence="9">
    <location>
        <begin position="300"/>
        <end position="310"/>
    </location>
</feature>
<evidence type="ECO:0000256" key="2">
    <source>
        <dbReference type="ARBA" id="ARBA00010940"/>
    </source>
</evidence>